<dbReference type="InterPro" id="IPR011701">
    <property type="entry name" value="MFS"/>
</dbReference>
<accession>A0A7W7CM41</accession>
<sequence length="399" mass="39901">MSTPPAERIGARAVLRRPYVPLVLTASQVGRLPLAASPLALLLFARDSLSLAVAGALVAVFTAGMAVGAPVLARAVDRRRQPPVLYGSAALSTAGYLIAASAPGRPLVIAAGAALAGLGTPPMEACLRALWPALVPPNTVHAAYALDIAVQEVIFVAGPLVTLGAVAVGGTAAGLYAAALLQLIGVVAFVRAPAVREWRGTPARRHWAGPLRSGRLATMVGGVAFVGAAVGSIPVVLTGYAEAAGDRSLSGWLLAAQAGGALVGGLIYTRVTPGGPRRLPVLTAIFTVGYLPLLIAPGTAAMTVLLILSGLMLPPVLTAVFLAADRLAPAGTAVEAFAWIMTAFSVGSALGAAVAGPLTDMGVRAGFAFAPAVAVPAIVAMLAVAHQRSPGGGEIHARG</sequence>
<organism evidence="2 3">
    <name type="scientific">Paractinoplanes abujensis</name>
    <dbReference type="NCBI Taxonomy" id="882441"/>
    <lineage>
        <taxon>Bacteria</taxon>
        <taxon>Bacillati</taxon>
        <taxon>Actinomycetota</taxon>
        <taxon>Actinomycetes</taxon>
        <taxon>Micromonosporales</taxon>
        <taxon>Micromonosporaceae</taxon>
        <taxon>Paractinoplanes</taxon>
    </lineage>
</organism>
<feature type="transmembrane region" description="Helical" evidence="1">
    <location>
        <begin position="249"/>
        <end position="267"/>
    </location>
</feature>
<keyword evidence="3" id="KW-1185">Reference proteome</keyword>
<feature type="transmembrane region" description="Helical" evidence="1">
    <location>
        <begin position="302"/>
        <end position="324"/>
    </location>
</feature>
<gene>
    <name evidence="2" type="ORF">BKA14_000932</name>
</gene>
<keyword evidence="1" id="KW-0472">Membrane</keyword>
<dbReference type="RefSeq" id="WP_184949700.1">
    <property type="nucleotide sequence ID" value="NZ_BOMC01000012.1"/>
</dbReference>
<dbReference type="Pfam" id="PF07690">
    <property type="entry name" value="MFS_1"/>
    <property type="match status" value="1"/>
</dbReference>
<feature type="transmembrane region" description="Helical" evidence="1">
    <location>
        <begin position="336"/>
        <end position="359"/>
    </location>
</feature>
<dbReference type="Gene3D" id="1.20.1250.20">
    <property type="entry name" value="MFS general substrate transporter like domains"/>
    <property type="match status" value="1"/>
</dbReference>
<proteinExistence type="predicted"/>
<name>A0A7W7CM41_9ACTN</name>
<feature type="transmembrane region" description="Helical" evidence="1">
    <location>
        <begin position="20"/>
        <end position="45"/>
    </location>
</feature>
<dbReference type="PANTHER" id="PTHR23542">
    <property type="match status" value="1"/>
</dbReference>
<dbReference type="Proteomes" id="UP000542742">
    <property type="component" value="Unassembled WGS sequence"/>
</dbReference>
<evidence type="ECO:0000313" key="2">
    <source>
        <dbReference type="EMBL" id="MBB4690784.1"/>
    </source>
</evidence>
<feature type="transmembrane region" description="Helical" evidence="1">
    <location>
        <begin position="173"/>
        <end position="195"/>
    </location>
</feature>
<feature type="transmembrane region" description="Helical" evidence="1">
    <location>
        <begin position="216"/>
        <end position="237"/>
    </location>
</feature>
<keyword evidence="1" id="KW-0812">Transmembrane</keyword>
<keyword evidence="1" id="KW-1133">Transmembrane helix</keyword>
<reference evidence="2 3" key="1">
    <citation type="submission" date="2020-08" db="EMBL/GenBank/DDBJ databases">
        <title>Sequencing the genomes of 1000 actinobacteria strains.</title>
        <authorList>
            <person name="Klenk H.-P."/>
        </authorList>
    </citation>
    <scope>NUCLEOTIDE SEQUENCE [LARGE SCALE GENOMIC DNA]</scope>
    <source>
        <strain evidence="2 3">DSM 45518</strain>
    </source>
</reference>
<feature type="transmembrane region" description="Helical" evidence="1">
    <location>
        <begin position="365"/>
        <end position="385"/>
    </location>
</feature>
<dbReference type="GO" id="GO:0022857">
    <property type="term" value="F:transmembrane transporter activity"/>
    <property type="evidence" value="ECO:0007669"/>
    <property type="project" value="InterPro"/>
</dbReference>
<feature type="transmembrane region" description="Helical" evidence="1">
    <location>
        <begin position="84"/>
        <end position="102"/>
    </location>
</feature>
<protein>
    <submittedName>
        <fullName evidence="2">Putative MFS family arabinose efflux permease</fullName>
    </submittedName>
</protein>
<dbReference type="SUPFAM" id="SSF103473">
    <property type="entry name" value="MFS general substrate transporter"/>
    <property type="match status" value="1"/>
</dbReference>
<dbReference type="InterPro" id="IPR036259">
    <property type="entry name" value="MFS_trans_sf"/>
</dbReference>
<comment type="caution">
    <text evidence="2">The sequence shown here is derived from an EMBL/GenBank/DDBJ whole genome shotgun (WGS) entry which is preliminary data.</text>
</comment>
<feature type="transmembrane region" description="Helical" evidence="1">
    <location>
        <begin position="279"/>
        <end position="296"/>
    </location>
</feature>
<evidence type="ECO:0000256" key="1">
    <source>
        <dbReference type="SAM" id="Phobius"/>
    </source>
</evidence>
<dbReference type="EMBL" id="JACHMF010000001">
    <property type="protein sequence ID" value="MBB4690784.1"/>
    <property type="molecule type" value="Genomic_DNA"/>
</dbReference>
<evidence type="ECO:0000313" key="3">
    <source>
        <dbReference type="Proteomes" id="UP000542742"/>
    </source>
</evidence>
<dbReference type="AlphaFoldDB" id="A0A7W7CM41"/>
<dbReference type="PANTHER" id="PTHR23542:SF1">
    <property type="entry name" value="MAJOR FACILITATOR SUPERFAMILY (MFS) PROFILE DOMAIN-CONTAINING PROTEIN"/>
    <property type="match status" value="1"/>
</dbReference>
<feature type="transmembrane region" description="Helical" evidence="1">
    <location>
        <begin position="51"/>
        <end position="72"/>
    </location>
</feature>